<evidence type="ECO:0000313" key="2">
    <source>
        <dbReference type="Proteomes" id="UP000031668"/>
    </source>
</evidence>
<dbReference type="OrthoDB" id="6159421at2759"/>
<gene>
    <name evidence="1" type="ORF">RF11_15499</name>
</gene>
<protein>
    <submittedName>
        <fullName evidence="1">Uncharacterized protein</fullName>
    </submittedName>
</protein>
<sequence length="179" mass="20762">MVNIGRHPCKYNKEWEKMFPITNVESNSGAFYCTACARTYSCSNSGISRVRRHCQSSKHLRMVSEQSCRANYTESLADVIAKSPGKKAISKSKTRHLISNPKDNGSQKVAKRSKNRIRRNKNITEVTVNHKDDFQIDEMWERFKNACRFNPNPDIDSDLEQFILEHFEEITARLLEDNF</sequence>
<comment type="caution">
    <text evidence="1">The sequence shown here is derived from an EMBL/GenBank/DDBJ whole genome shotgun (WGS) entry which is preliminary data.</text>
</comment>
<dbReference type="Proteomes" id="UP000031668">
    <property type="component" value="Unassembled WGS sequence"/>
</dbReference>
<evidence type="ECO:0000313" key="1">
    <source>
        <dbReference type="EMBL" id="KII61242.1"/>
    </source>
</evidence>
<keyword evidence="2" id="KW-1185">Reference proteome</keyword>
<dbReference type="EMBL" id="JWZT01005367">
    <property type="protein sequence ID" value="KII61242.1"/>
    <property type="molecule type" value="Genomic_DNA"/>
</dbReference>
<accession>A0A0C2IWI8</accession>
<dbReference type="AlphaFoldDB" id="A0A0C2IWI8"/>
<organism evidence="1 2">
    <name type="scientific">Thelohanellus kitauei</name>
    <name type="common">Myxosporean</name>
    <dbReference type="NCBI Taxonomy" id="669202"/>
    <lineage>
        <taxon>Eukaryota</taxon>
        <taxon>Metazoa</taxon>
        <taxon>Cnidaria</taxon>
        <taxon>Myxozoa</taxon>
        <taxon>Myxosporea</taxon>
        <taxon>Bivalvulida</taxon>
        <taxon>Platysporina</taxon>
        <taxon>Myxobolidae</taxon>
        <taxon>Thelohanellus</taxon>
    </lineage>
</organism>
<reference evidence="1 2" key="1">
    <citation type="journal article" date="2014" name="Genome Biol. Evol.">
        <title>The genome of the myxosporean Thelohanellus kitauei shows adaptations to nutrient acquisition within its fish host.</title>
        <authorList>
            <person name="Yang Y."/>
            <person name="Xiong J."/>
            <person name="Zhou Z."/>
            <person name="Huo F."/>
            <person name="Miao W."/>
            <person name="Ran C."/>
            <person name="Liu Y."/>
            <person name="Zhang J."/>
            <person name="Feng J."/>
            <person name="Wang M."/>
            <person name="Wang M."/>
            <person name="Wang L."/>
            <person name="Yao B."/>
        </authorList>
    </citation>
    <scope>NUCLEOTIDE SEQUENCE [LARGE SCALE GENOMIC DNA]</scope>
    <source>
        <strain evidence="1">Wuqing</strain>
    </source>
</reference>
<proteinExistence type="predicted"/>
<name>A0A0C2IWI8_THEKT</name>